<dbReference type="EMBL" id="FNON01000004">
    <property type="protein sequence ID" value="SDY13410.1"/>
    <property type="molecule type" value="Genomic_DNA"/>
</dbReference>
<dbReference type="InterPro" id="IPR037523">
    <property type="entry name" value="VOC_core"/>
</dbReference>
<keyword evidence="3" id="KW-1185">Reference proteome</keyword>
<dbReference type="InterPro" id="IPR029068">
    <property type="entry name" value="Glyas_Bleomycin-R_OHBP_Dase"/>
</dbReference>
<reference evidence="2 3" key="1">
    <citation type="submission" date="2016-10" db="EMBL/GenBank/DDBJ databases">
        <authorList>
            <person name="de Groot N.N."/>
        </authorList>
    </citation>
    <scope>NUCLEOTIDE SEQUENCE [LARGE SCALE GENOMIC DNA]</scope>
    <source>
        <strain evidence="2 3">CPCC 202699</strain>
    </source>
</reference>
<evidence type="ECO:0000259" key="1">
    <source>
        <dbReference type="PROSITE" id="PS51819"/>
    </source>
</evidence>
<proteinExistence type="predicted"/>
<accession>A0A1H3HDJ8</accession>
<dbReference type="STRING" id="589385.SAMN05421504_104617"/>
<dbReference type="GO" id="GO:0051213">
    <property type="term" value="F:dioxygenase activity"/>
    <property type="evidence" value="ECO:0007669"/>
    <property type="project" value="UniProtKB-KW"/>
</dbReference>
<dbReference type="Gene3D" id="3.30.720.110">
    <property type="match status" value="1"/>
</dbReference>
<keyword evidence="2" id="KW-0560">Oxidoreductase</keyword>
<dbReference type="RefSeq" id="WP_091291581.1">
    <property type="nucleotide sequence ID" value="NZ_FNON01000004.1"/>
</dbReference>
<gene>
    <name evidence="2" type="ORF">SAMN05421504_104617</name>
</gene>
<dbReference type="PROSITE" id="PS51819">
    <property type="entry name" value="VOC"/>
    <property type="match status" value="1"/>
</dbReference>
<name>A0A1H3HDJ8_9PSEU</name>
<dbReference type="InterPro" id="IPR004360">
    <property type="entry name" value="Glyas_Fos-R_dOase_dom"/>
</dbReference>
<dbReference type="Pfam" id="PF00903">
    <property type="entry name" value="Glyoxalase"/>
    <property type="match status" value="1"/>
</dbReference>
<feature type="domain" description="VOC" evidence="1">
    <location>
        <begin position="2"/>
        <end position="123"/>
    </location>
</feature>
<dbReference type="Gene3D" id="3.30.720.120">
    <property type="match status" value="1"/>
</dbReference>
<sequence>MKIKGFGPGALVDDIAATSQWYQRHLGLKVTVELDWFVSFNLGPEQFELSFVRRGHESVPDGYRTQDPAGLMFGFMVEDAAAEQARLKEEGVKIVQELKDEEYGQRHFYALDCNGLLLDIIELIPPSPEWLAANGFA</sequence>
<organism evidence="2 3">
    <name type="scientific">Amycolatopsis xylanica</name>
    <dbReference type="NCBI Taxonomy" id="589385"/>
    <lineage>
        <taxon>Bacteria</taxon>
        <taxon>Bacillati</taxon>
        <taxon>Actinomycetota</taxon>
        <taxon>Actinomycetes</taxon>
        <taxon>Pseudonocardiales</taxon>
        <taxon>Pseudonocardiaceae</taxon>
        <taxon>Amycolatopsis</taxon>
    </lineage>
</organism>
<evidence type="ECO:0000313" key="2">
    <source>
        <dbReference type="EMBL" id="SDY13410.1"/>
    </source>
</evidence>
<dbReference type="OrthoDB" id="9798201at2"/>
<dbReference type="AlphaFoldDB" id="A0A1H3HDJ8"/>
<evidence type="ECO:0000313" key="3">
    <source>
        <dbReference type="Proteomes" id="UP000199515"/>
    </source>
</evidence>
<protein>
    <submittedName>
        <fullName evidence="2">Catechol 2,3-dioxygenase</fullName>
    </submittedName>
</protein>
<keyword evidence="2" id="KW-0223">Dioxygenase</keyword>
<dbReference type="Proteomes" id="UP000199515">
    <property type="component" value="Unassembled WGS sequence"/>
</dbReference>
<dbReference type="SUPFAM" id="SSF54593">
    <property type="entry name" value="Glyoxalase/Bleomycin resistance protein/Dihydroxybiphenyl dioxygenase"/>
    <property type="match status" value="1"/>
</dbReference>